<keyword evidence="1" id="KW-0812">Transmembrane</keyword>
<protein>
    <recommendedName>
        <fullName evidence="2">DUF418 domain-containing protein</fullName>
    </recommendedName>
</protein>
<accession>A0A9W6UHF5</accession>
<feature type="transmembrane region" description="Helical" evidence="1">
    <location>
        <begin position="145"/>
        <end position="161"/>
    </location>
</feature>
<gene>
    <name evidence="3" type="ORF">Nans01_10330</name>
</gene>
<evidence type="ECO:0000256" key="1">
    <source>
        <dbReference type="SAM" id="Phobius"/>
    </source>
</evidence>
<dbReference type="InterPro" id="IPR007349">
    <property type="entry name" value="DUF418"/>
</dbReference>
<dbReference type="AlphaFoldDB" id="A0A9W6UHF5"/>
<dbReference type="Proteomes" id="UP001165092">
    <property type="component" value="Unassembled WGS sequence"/>
</dbReference>
<dbReference type="EMBL" id="BSQG01000001">
    <property type="protein sequence ID" value="GLU46682.1"/>
    <property type="molecule type" value="Genomic_DNA"/>
</dbReference>
<evidence type="ECO:0000313" key="4">
    <source>
        <dbReference type="Proteomes" id="UP001165092"/>
    </source>
</evidence>
<feature type="transmembrane region" description="Helical" evidence="1">
    <location>
        <begin position="99"/>
        <end position="118"/>
    </location>
</feature>
<dbReference type="Pfam" id="PF04235">
    <property type="entry name" value="DUF418"/>
    <property type="match status" value="1"/>
</dbReference>
<keyword evidence="1" id="KW-0472">Membrane</keyword>
<feature type="transmembrane region" description="Helical" evidence="1">
    <location>
        <begin position="191"/>
        <end position="213"/>
    </location>
</feature>
<feature type="transmembrane region" description="Helical" evidence="1">
    <location>
        <begin position="225"/>
        <end position="243"/>
    </location>
</feature>
<evidence type="ECO:0000313" key="3">
    <source>
        <dbReference type="EMBL" id="GLU46682.1"/>
    </source>
</evidence>
<reference evidence="3" key="1">
    <citation type="submission" date="2023-02" db="EMBL/GenBank/DDBJ databases">
        <title>Nocardiopsis ansamitocini NBRC 112285.</title>
        <authorList>
            <person name="Ichikawa N."/>
            <person name="Sato H."/>
            <person name="Tonouchi N."/>
        </authorList>
    </citation>
    <scope>NUCLEOTIDE SEQUENCE</scope>
    <source>
        <strain evidence="3">NBRC 112285</strain>
    </source>
</reference>
<comment type="caution">
    <text evidence="3">The sequence shown here is derived from an EMBL/GenBank/DDBJ whole genome shotgun (WGS) entry which is preliminary data.</text>
</comment>
<keyword evidence="4" id="KW-1185">Reference proteome</keyword>
<organism evidence="3 4">
    <name type="scientific">Nocardiopsis ansamitocini</name>
    <dbReference type="NCBI Taxonomy" id="1670832"/>
    <lineage>
        <taxon>Bacteria</taxon>
        <taxon>Bacillati</taxon>
        <taxon>Actinomycetota</taxon>
        <taxon>Actinomycetes</taxon>
        <taxon>Streptosporangiales</taxon>
        <taxon>Nocardiopsidaceae</taxon>
        <taxon>Nocardiopsis</taxon>
    </lineage>
</organism>
<sequence length="352" mass="38079">MTSRDELQEAPAPRRRIDVLDVLRGFALCGILLVNIQPVTHMGYGMSSADLQTSGQHLAPQVLNLLVAGRFMPVFAFLFGVGFALFLDSASARTASPRWVLARRLTVLGVLGFAHGYLHPGEALLPYAVAGLVVLLPASYLPRWLVLAGGTIACVLGVTVVNGGISLIPGLFLLGLAVTRYGVWRSLPQQGTALAITFVVFVATAVPAAYWQFTELSMSGFSHSSAVAGLLMAGVYVTGLCLLMRTRLSGLLHAVFAPLGRMALTNYLSATVMVVVAGWLLDFESSMQWGALFVLAGVVLMVQWGWSTLWLRRFRYGPAEWVWRCLTWWELVDNLRPAESAANKSARLDAGA</sequence>
<evidence type="ECO:0000259" key="2">
    <source>
        <dbReference type="Pfam" id="PF04235"/>
    </source>
</evidence>
<keyword evidence="1" id="KW-1133">Transmembrane helix</keyword>
<feature type="transmembrane region" description="Helical" evidence="1">
    <location>
        <begin position="62"/>
        <end position="87"/>
    </location>
</feature>
<dbReference type="InterPro" id="IPR052529">
    <property type="entry name" value="Bact_Transport_Assoc"/>
</dbReference>
<dbReference type="PANTHER" id="PTHR30590">
    <property type="entry name" value="INNER MEMBRANE PROTEIN"/>
    <property type="match status" value="1"/>
</dbReference>
<proteinExistence type="predicted"/>
<feature type="transmembrane region" description="Helical" evidence="1">
    <location>
        <begin position="287"/>
        <end position="306"/>
    </location>
</feature>
<dbReference type="RefSeq" id="WP_285757512.1">
    <property type="nucleotide sequence ID" value="NZ_BSQG01000001.1"/>
</dbReference>
<name>A0A9W6UHF5_9ACTN</name>
<dbReference type="PANTHER" id="PTHR30590:SF2">
    <property type="entry name" value="INNER MEMBRANE PROTEIN"/>
    <property type="match status" value="1"/>
</dbReference>
<feature type="domain" description="DUF418" evidence="2">
    <location>
        <begin position="193"/>
        <end position="329"/>
    </location>
</feature>
<feature type="transmembrane region" description="Helical" evidence="1">
    <location>
        <begin position="21"/>
        <end position="42"/>
    </location>
</feature>
<feature type="transmembrane region" description="Helical" evidence="1">
    <location>
        <begin position="264"/>
        <end position="281"/>
    </location>
</feature>